<sequence>MNRLFLICKKNLALFLGVMVICGILVINVMASFNQIILREALAGNNSSVPDKPLEKAFPPSNKCQRCHLRAFEEWESSAQSRSIETAPFRVTLDRYLQRATTDQQKMCFQCHAPHILKYGHLFQDFVEEVKSKDPQIDGVGCSQCHLISEVDSSTRPPHPIFSLGKTLFGGYDNPQHNLAHDSQKLELYTQSQYCVPCHQSLPSHNGAITHSDWLGSWQETKAEQNGKTCQACHMPEAFGESATGEPSRRIANHSFPGRFGKVRANAVELQFTTHVKGQVSQVEVTIHSLVPHNLPLPHPGWSRIVLDLTILGKNLNKVYGEQRFYERIYIDPEGAQTVFDFEAVKILKDTSLKPEEKRVEKFSFPTPANAPSMDVIVTMSYAPVHGSDDFLKAIEDEATLGRKDRSFQKVLIKEERANVPISS</sequence>
<evidence type="ECO:0000256" key="1">
    <source>
        <dbReference type="ARBA" id="ARBA00022729"/>
    </source>
</evidence>
<proteinExistence type="predicted"/>
<dbReference type="InterPro" id="IPR036280">
    <property type="entry name" value="Multihaem_cyt_sf"/>
</dbReference>
<evidence type="ECO:0000313" key="4">
    <source>
        <dbReference type="EMBL" id="WNM58094.1"/>
    </source>
</evidence>
<dbReference type="Proteomes" id="UP001302719">
    <property type="component" value="Chromosome"/>
</dbReference>
<dbReference type="KEGG" id="nall:PP769_19320"/>
<feature type="domain" description="Cytochrome c-552/4" evidence="3">
    <location>
        <begin position="63"/>
        <end position="146"/>
    </location>
</feature>
<keyword evidence="2" id="KW-0472">Membrane</keyword>
<dbReference type="EMBL" id="CP116967">
    <property type="protein sequence ID" value="WNM58094.1"/>
    <property type="molecule type" value="Genomic_DNA"/>
</dbReference>
<keyword evidence="5" id="KW-1185">Reference proteome</keyword>
<protein>
    <submittedName>
        <fullName evidence="4">Multiheme c-type cytochrome</fullName>
    </submittedName>
</protein>
<evidence type="ECO:0000313" key="5">
    <source>
        <dbReference type="Proteomes" id="UP001302719"/>
    </source>
</evidence>
<dbReference type="InterPro" id="IPR051829">
    <property type="entry name" value="Multiheme_Cytochr_ET"/>
</dbReference>
<dbReference type="Pfam" id="PF13435">
    <property type="entry name" value="Cytochrome_C554"/>
    <property type="match status" value="1"/>
</dbReference>
<dbReference type="RefSeq" id="WP_312643422.1">
    <property type="nucleotide sequence ID" value="NZ_CP116967.1"/>
</dbReference>
<dbReference type="Gene3D" id="1.10.1130.10">
    <property type="entry name" value="Flavocytochrome C3, Chain A"/>
    <property type="match status" value="1"/>
</dbReference>
<dbReference type="SUPFAM" id="SSF48695">
    <property type="entry name" value="Multiheme cytochromes"/>
    <property type="match status" value="1"/>
</dbReference>
<evidence type="ECO:0000259" key="3">
    <source>
        <dbReference type="Pfam" id="PF13435"/>
    </source>
</evidence>
<keyword evidence="1" id="KW-0732">Signal</keyword>
<reference evidence="4 5" key="1">
    <citation type="submission" date="2023-01" db="EMBL/GenBank/DDBJ databases">
        <title>Cultivation and genomic characterization of new, ubiquitous marine nitrite-oxidizing bacteria from the Nitrospirales.</title>
        <authorList>
            <person name="Mueller A.J."/>
            <person name="Daebeler A."/>
            <person name="Herbold C.W."/>
            <person name="Kirkegaard R.H."/>
            <person name="Daims H."/>
        </authorList>
    </citation>
    <scope>NUCLEOTIDE SEQUENCE [LARGE SCALE GENOMIC DNA]</scope>
    <source>
        <strain evidence="4 5">VA</strain>
    </source>
</reference>
<dbReference type="InterPro" id="IPR023155">
    <property type="entry name" value="Cyt_c-552/4"/>
</dbReference>
<organism evidence="4 5">
    <name type="scientific">Candidatus Nitrospira allomarina</name>
    <dbReference type="NCBI Taxonomy" id="3020900"/>
    <lineage>
        <taxon>Bacteria</taxon>
        <taxon>Pseudomonadati</taxon>
        <taxon>Nitrospirota</taxon>
        <taxon>Nitrospiria</taxon>
        <taxon>Nitrospirales</taxon>
        <taxon>Nitrospiraceae</taxon>
        <taxon>Nitrospira</taxon>
    </lineage>
</organism>
<dbReference type="PANTHER" id="PTHR35038">
    <property type="entry name" value="DISSIMILATORY SULFITE REDUCTASE SIRA"/>
    <property type="match status" value="1"/>
</dbReference>
<keyword evidence="2" id="KW-0812">Transmembrane</keyword>
<evidence type="ECO:0000256" key="2">
    <source>
        <dbReference type="SAM" id="Phobius"/>
    </source>
</evidence>
<accession>A0AA96JZ03</accession>
<dbReference type="AlphaFoldDB" id="A0AA96JZ03"/>
<name>A0AA96JZ03_9BACT</name>
<gene>
    <name evidence="4" type="ORF">PP769_19320</name>
</gene>
<feature type="transmembrane region" description="Helical" evidence="2">
    <location>
        <begin position="12"/>
        <end position="33"/>
    </location>
</feature>
<keyword evidence="2" id="KW-1133">Transmembrane helix</keyword>